<gene>
    <name evidence="1" type="ORF">CTRU02_201758</name>
</gene>
<keyword evidence="2" id="KW-1185">Reference proteome</keyword>
<accession>A0ACC3ZIB2</accession>
<dbReference type="Proteomes" id="UP000805649">
    <property type="component" value="Unassembled WGS sequence"/>
</dbReference>
<name>A0ACC3ZIB2_COLTU</name>
<organism evidence="1 2">
    <name type="scientific">Colletotrichum truncatum</name>
    <name type="common">Anthracnose fungus</name>
    <name type="synonym">Colletotrichum capsici</name>
    <dbReference type="NCBI Taxonomy" id="5467"/>
    <lineage>
        <taxon>Eukaryota</taxon>
        <taxon>Fungi</taxon>
        <taxon>Dikarya</taxon>
        <taxon>Ascomycota</taxon>
        <taxon>Pezizomycotina</taxon>
        <taxon>Sordariomycetes</taxon>
        <taxon>Hypocreomycetidae</taxon>
        <taxon>Glomerellales</taxon>
        <taxon>Glomerellaceae</taxon>
        <taxon>Colletotrichum</taxon>
        <taxon>Colletotrichum truncatum species complex</taxon>
    </lineage>
</organism>
<proteinExistence type="predicted"/>
<sequence length="963" mass="106500">MGILALEPHPRLAAPDSPPGLVSPSSSSYSSRPSPPADQLWNTRFGPVSPPMSNYEQSSAADMATKSMEDTPSRKDSTQSAPRQQLPSLSSLFGPPSSVRPLHSPLSDRPGGYPVTSPLDRPRMPSAHGDRSYSTSYFPPQESPAISQPRSTYDARYDHDRQALHGLSRSFSGSGSPMYREPEHLRQDSRSDAGLGGKWSMHHETGKHEYSLVTRDSQSCLRGSFDRPSYQYSSSKDAGPSYRDQRPSSGSGLMQPSTPASTTTSEGIPSKDGLGPKIWTGTHFLPRFVRAAEVPGEGMCYFYDDGSHCKTVIDGEAVNAHWGVTKAGKPRKRLAIACVTCREKKIKCDPDYPRCVQCEKFGRVCKFKNAPRGGHNTSPSTPPAEPEDMRRMGGPINSNDMHRPGSNSSASVSPRTTLRQPSPEPPMPHKRMRLGFDSYPPMTSEPPSLNRTPEVPKASISWQHRQPIELPRIHEDVLNRAWQTDPYVSDPQSINTVISSFFVHNDSTMALRFLPETAFKSWVTGNAHKKSPEDLMLIYSILAVGFALSGGPKHIAHEYAQVACYAQQRASSGLQLVQARLLLALYYLSISRPAEANEMSSAAISAAIFLQLNIELDQSIEAALTVFPYNLQRAGYSESRRRTYWACFVLERLSGMFPNRLAILNVKDIFIRLPCDDESFENQSESETPLFPTYPSSSSKSVDRPLCVSAHLVQLVAIWAEAMSDMYRMAQSHQPNVDPTAFVNTVTGSLNRWRASLPERYAYNPGNMDLAAQDGTLSTFLTVHLLYHHGMIKVHRHVSSAQSITAETRLQYLERAQEEATRVLDITGMLEVLLQARRAPISAPPPLMSCVILEATDVLTAEGSLADVSVLLDRLAVAGAIVEASTTVWEEARAHQSALERRLDALQVLRDRQPCDAPLAGGRVFDHEDEGKNSRLSLGRCWQMDDPMDKTFPRSMDLIYTRS</sequence>
<evidence type="ECO:0000313" key="2">
    <source>
        <dbReference type="Proteomes" id="UP000805649"/>
    </source>
</evidence>
<comment type="caution">
    <text evidence="1">The sequence shown here is derived from an EMBL/GenBank/DDBJ whole genome shotgun (WGS) entry which is preliminary data.</text>
</comment>
<evidence type="ECO:0000313" key="1">
    <source>
        <dbReference type="EMBL" id="KAL0943871.1"/>
    </source>
</evidence>
<reference evidence="1 2" key="1">
    <citation type="journal article" date="2020" name="Phytopathology">
        <title>Genome Sequence Resources of Colletotrichum truncatum, C. plurivorum, C. musicola, and C. sojae: Four Species Pathogenic to Soybean (Glycine max).</title>
        <authorList>
            <person name="Rogerio F."/>
            <person name="Boufleur T.R."/>
            <person name="Ciampi-Guillardi M."/>
            <person name="Sukno S.A."/>
            <person name="Thon M.R."/>
            <person name="Massola Junior N.S."/>
            <person name="Baroncelli R."/>
        </authorList>
    </citation>
    <scope>NUCLEOTIDE SEQUENCE [LARGE SCALE GENOMIC DNA]</scope>
    <source>
        <strain evidence="1 2">CMES1059</strain>
    </source>
</reference>
<dbReference type="EMBL" id="VUJX02000001">
    <property type="protein sequence ID" value="KAL0943871.1"/>
    <property type="molecule type" value="Genomic_DNA"/>
</dbReference>
<protein>
    <submittedName>
        <fullName evidence="1">Fungal specific transcription factor</fullName>
    </submittedName>
</protein>